<sequence>MGAKGSKKIPAYQREQGTRSAKEKKGRTITFSLKEVLPHVEPGQTSKEWEEEGLLSLLYERMRFVSQFSCQEALQNGCIKRYTKVGYPPNSEFKQPKHINADIWAVMHITQNSKEVVAGYIEDDVFFIIFLDKEHRFWPMSAR</sequence>
<evidence type="ECO:0000313" key="2">
    <source>
        <dbReference type="EMBL" id="RFM36823.1"/>
    </source>
</evidence>
<protein>
    <recommendedName>
        <fullName evidence="4">Transposase</fullName>
    </recommendedName>
</protein>
<comment type="caution">
    <text evidence="2">The sequence shown here is derived from an EMBL/GenBank/DDBJ whole genome shotgun (WGS) entry which is preliminary data.</text>
</comment>
<organism evidence="2 3">
    <name type="scientific">Chitinophaga silvisoli</name>
    <dbReference type="NCBI Taxonomy" id="2291814"/>
    <lineage>
        <taxon>Bacteria</taxon>
        <taxon>Pseudomonadati</taxon>
        <taxon>Bacteroidota</taxon>
        <taxon>Chitinophagia</taxon>
        <taxon>Chitinophagales</taxon>
        <taxon>Chitinophagaceae</taxon>
        <taxon>Chitinophaga</taxon>
    </lineage>
</organism>
<reference evidence="2 3" key="1">
    <citation type="submission" date="2018-08" db="EMBL/GenBank/DDBJ databases">
        <title>Chitinophaga sp. K20C18050901, a novel bacterium isolated from forest soil.</title>
        <authorList>
            <person name="Wang C."/>
        </authorList>
    </citation>
    <scope>NUCLEOTIDE SEQUENCE [LARGE SCALE GENOMIC DNA]</scope>
    <source>
        <strain evidence="2 3">K20C18050901</strain>
    </source>
</reference>
<keyword evidence="3" id="KW-1185">Reference proteome</keyword>
<evidence type="ECO:0000313" key="3">
    <source>
        <dbReference type="Proteomes" id="UP000261174"/>
    </source>
</evidence>
<dbReference type="OrthoDB" id="983063at2"/>
<evidence type="ECO:0000256" key="1">
    <source>
        <dbReference type="SAM" id="MobiDB-lite"/>
    </source>
</evidence>
<dbReference type="RefSeq" id="WP_116852142.1">
    <property type="nucleotide sequence ID" value="NZ_QTJV01000001.1"/>
</dbReference>
<feature type="region of interest" description="Disordered" evidence="1">
    <location>
        <begin position="1"/>
        <end position="24"/>
    </location>
</feature>
<gene>
    <name evidence="2" type="ORF">DXN04_04810</name>
</gene>
<accession>A0A3E1P9H3</accession>
<proteinExistence type="predicted"/>
<dbReference type="AlphaFoldDB" id="A0A3E1P9H3"/>
<evidence type="ECO:0008006" key="4">
    <source>
        <dbReference type="Google" id="ProtNLM"/>
    </source>
</evidence>
<dbReference type="EMBL" id="QTJV01000001">
    <property type="protein sequence ID" value="RFM36823.1"/>
    <property type="molecule type" value="Genomic_DNA"/>
</dbReference>
<dbReference type="Proteomes" id="UP000261174">
    <property type="component" value="Unassembled WGS sequence"/>
</dbReference>
<name>A0A3E1P9H3_9BACT</name>